<evidence type="ECO:0000313" key="2">
    <source>
        <dbReference type="EMBL" id="GAA3553921.1"/>
    </source>
</evidence>
<gene>
    <name evidence="2" type="ORF">GCM10022222_41990</name>
</gene>
<dbReference type="PROSITE" id="PS51677">
    <property type="entry name" value="NODB"/>
    <property type="match status" value="1"/>
</dbReference>
<keyword evidence="3" id="KW-1185">Reference proteome</keyword>
<feature type="domain" description="NodB homology" evidence="1">
    <location>
        <begin position="40"/>
        <end position="211"/>
    </location>
</feature>
<protein>
    <submittedName>
        <fullName evidence="2">Polysaccharide deacetylase family protein</fullName>
    </submittedName>
</protein>
<dbReference type="EMBL" id="BAAAZN010000008">
    <property type="protein sequence ID" value="GAA3553921.1"/>
    <property type="molecule type" value="Genomic_DNA"/>
</dbReference>
<sequence length="211" mass="23855">MVTFAVHGIGLPRRALDPGEDERWLTVEQFDSLLDVVTAGNARLTFDDGNISDVEIALPRLVERGLRAEFFPLAGRVGERGYVGRADLRRLVEAGMHVGSHGWDRHDWRYLDRAFTVSRELDAAPRLLEELSGTPVQRYSLPPGRYDRRVLTHLRAAGATRVYSSGGRSRPGSWLRTRTEVRSDLDTGWAEGAIRRSARRWHTGWPARADR</sequence>
<reference evidence="3" key="1">
    <citation type="journal article" date="2019" name="Int. J. Syst. Evol. Microbiol.">
        <title>The Global Catalogue of Microorganisms (GCM) 10K type strain sequencing project: providing services to taxonomists for standard genome sequencing and annotation.</title>
        <authorList>
            <consortium name="The Broad Institute Genomics Platform"/>
            <consortium name="The Broad Institute Genome Sequencing Center for Infectious Disease"/>
            <person name="Wu L."/>
            <person name="Ma J."/>
        </authorList>
    </citation>
    <scope>NUCLEOTIDE SEQUENCE [LARGE SCALE GENOMIC DNA]</scope>
    <source>
        <strain evidence="3">JCM 16898</strain>
    </source>
</reference>
<dbReference type="InterPro" id="IPR002509">
    <property type="entry name" value="NODB_dom"/>
</dbReference>
<evidence type="ECO:0000259" key="1">
    <source>
        <dbReference type="PROSITE" id="PS51677"/>
    </source>
</evidence>
<comment type="caution">
    <text evidence="2">The sequence shown here is derived from an EMBL/GenBank/DDBJ whole genome shotgun (WGS) entry which is preliminary data.</text>
</comment>
<organism evidence="2 3">
    <name type="scientific">Amycolatopsis ultiminotia</name>
    <dbReference type="NCBI Taxonomy" id="543629"/>
    <lineage>
        <taxon>Bacteria</taxon>
        <taxon>Bacillati</taxon>
        <taxon>Actinomycetota</taxon>
        <taxon>Actinomycetes</taxon>
        <taxon>Pseudonocardiales</taxon>
        <taxon>Pseudonocardiaceae</taxon>
        <taxon>Amycolatopsis</taxon>
    </lineage>
</organism>
<dbReference type="SUPFAM" id="SSF88713">
    <property type="entry name" value="Glycoside hydrolase/deacetylase"/>
    <property type="match status" value="1"/>
</dbReference>
<evidence type="ECO:0000313" key="3">
    <source>
        <dbReference type="Proteomes" id="UP001500689"/>
    </source>
</evidence>
<dbReference type="CDD" id="cd10918">
    <property type="entry name" value="CE4_NodB_like_5s_6s"/>
    <property type="match status" value="1"/>
</dbReference>
<dbReference type="PANTHER" id="PTHR10587">
    <property type="entry name" value="GLYCOSYL TRANSFERASE-RELATED"/>
    <property type="match status" value="1"/>
</dbReference>
<dbReference type="InterPro" id="IPR011330">
    <property type="entry name" value="Glyco_hydro/deAcase_b/a-brl"/>
</dbReference>
<name>A0ABP6WQY5_9PSEU</name>
<dbReference type="RefSeq" id="WP_344862276.1">
    <property type="nucleotide sequence ID" value="NZ_BAAAZN010000008.1"/>
</dbReference>
<dbReference type="Proteomes" id="UP001500689">
    <property type="component" value="Unassembled WGS sequence"/>
</dbReference>
<dbReference type="InterPro" id="IPR050248">
    <property type="entry name" value="Polysacc_deacetylase_ArnD"/>
</dbReference>
<accession>A0ABP6WQY5</accession>
<proteinExistence type="predicted"/>
<dbReference type="Gene3D" id="3.20.20.370">
    <property type="entry name" value="Glycoside hydrolase/deacetylase"/>
    <property type="match status" value="1"/>
</dbReference>
<dbReference type="Pfam" id="PF01522">
    <property type="entry name" value="Polysacc_deac_1"/>
    <property type="match status" value="1"/>
</dbReference>